<keyword evidence="3 9" id="KW-0813">Transport</keyword>
<evidence type="ECO:0000256" key="10">
    <source>
        <dbReference type="SAM" id="MobiDB-lite"/>
    </source>
</evidence>
<evidence type="ECO:0000256" key="2">
    <source>
        <dbReference type="ARBA" id="ARBA00008473"/>
    </source>
</evidence>
<dbReference type="GO" id="GO:0048219">
    <property type="term" value="P:inter-Golgi cisterna vesicle-mediated transport"/>
    <property type="evidence" value="ECO:0007669"/>
    <property type="project" value="TreeGrafter"/>
</dbReference>
<dbReference type="STRING" id="296587.C1E9R3"/>
<dbReference type="Proteomes" id="UP000002009">
    <property type="component" value="Chromosome 7"/>
</dbReference>
<dbReference type="RefSeq" id="XP_002503822.1">
    <property type="nucleotide sequence ID" value="XM_002503776.1"/>
</dbReference>
<feature type="compositionally biased region" description="Gly residues" evidence="10">
    <location>
        <begin position="118"/>
        <end position="127"/>
    </location>
</feature>
<keyword evidence="8 9" id="KW-0472">Membrane</keyword>
<dbReference type="KEGG" id="mis:MICPUN_59811"/>
<sequence>MSVPSGAWEELRREARKLETEIDGKLATLQRAVSTAGVDVSDALLAGDSLDAQTADLDALLQRLADVSTAMAGAVKGGVGDTRAHTLARHKDILAEYQHELRRAKNAVQQSRESAELLGGGRAGGGLSSSDHFGDSSAGSQLMRERGTIMSGTSKVDDVIGQAQATAAALVNQREIFQNVNRNLDAIGSRFPMVNNLLQAIRRKRSKDTMVLATVVAICTAFTLIYWLSK</sequence>
<dbReference type="GO" id="GO:0006888">
    <property type="term" value="P:endoplasmic reticulum to Golgi vesicle-mediated transport"/>
    <property type="evidence" value="ECO:0007669"/>
    <property type="project" value="InterPro"/>
</dbReference>
<accession>C1E9R3</accession>
<dbReference type="PANTHER" id="PTHR21094:SF2">
    <property type="entry name" value="GOLGI SNAP RECEPTOR COMPLEX MEMBER 1"/>
    <property type="match status" value="1"/>
</dbReference>
<dbReference type="GO" id="GO:0006906">
    <property type="term" value="P:vesicle fusion"/>
    <property type="evidence" value="ECO:0007669"/>
    <property type="project" value="TreeGrafter"/>
</dbReference>
<comment type="subunit">
    <text evidence="9">Component of several multiprotein Golgi SNARE complexes.</text>
</comment>
<dbReference type="EMBL" id="CP001328">
    <property type="protein sequence ID" value="ACO65080.1"/>
    <property type="molecule type" value="Genomic_DNA"/>
</dbReference>
<dbReference type="OrthoDB" id="422156at2759"/>
<evidence type="ECO:0000313" key="13">
    <source>
        <dbReference type="Proteomes" id="UP000002009"/>
    </source>
</evidence>
<evidence type="ECO:0000256" key="7">
    <source>
        <dbReference type="ARBA" id="ARBA00023034"/>
    </source>
</evidence>
<dbReference type="GO" id="GO:0005797">
    <property type="term" value="C:Golgi medial cisterna"/>
    <property type="evidence" value="ECO:0007669"/>
    <property type="project" value="TreeGrafter"/>
</dbReference>
<keyword evidence="13" id="KW-1185">Reference proteome</keyword>
<dbReference type="GO" id="GO:0005484">
    <property type="term" value="F:SNAP receptor activity"/>
    <property type="evidence" value="ECO:0007669"/>
    <property type="project" value="TreeGrafter"/>
</dbReference>
<reference evidence="12 13" key="1">
    <citation type="journal article" date="2009" name="Science">
        <title>Green evolution and dynamic adaptations revealed by genomes of the marine picoeukaryotes Micromonas.</title>
        <authorList>
            <person name="Worden A.Z."/>
            <person name="Lee J.H."/>
            <person name="Mock T."/>
            <person name="Rouze P."/>
            <person name="Simmons M.P."/>
            <person name="Aerts A.L."/>
            <person name="Allen A.E."/>
            <person name="Cuvelier M.L."/>
            <person name="Derelle E."/>
            <person name="Everett M.V."/>
            <person name="Foulon E."/>
            <person name="Grimwood J."/>
            <person name="Gundlach H."/>
            <person name="Henrissat B."/>
            <person name="Napoli C."/>
            <person name="McDonald S.M."/>
            <person name="Parker M.S."/>
            <person name="Rombauts S."/>
            <person name="Salamov A."/>
            <person name="Von Dassow P."/>
            <person name="Badger J.H."/>
            <person name="Coutinho P.M."/>
            <person name="Demir E."/>
            <person name="Dubchak I."/>
            <person name="Gentemann C."/>
            <person name="Eikrem W."/>
            <person name="Gready J.E."/>
            <person name="John U."/>
            <person name="Lanier W."/>
            <person name="Lindquist E.A."/>
            <person name="Lucas S."/>
            <person name="Mayer K.F."/>
            <person name="Moreau H."/>
            <person name="Not F."/>
            <person name="Otillar R."/>
            <person name="Panaud O."/>
            <person name="Pangilinan J."/>
            <person name="Paulsen I."/>
            <person name="Piegu B."/>
            <person name="Poliakov A."/>
            <person name="Robbens S."/>
            <person name="Schmutz J."/>
            <person name="Toulza E."/>
            <person name="Wyss T."/>
            <person name="Zelensky A."/>
            <person name="Zhou K."/>
            <person name="Armbrust E.V."/>
            <person name="Bhattacharya D."/>
            <person name="Goodenough U.W."/>
            <person name="Van de Peer Y."/>
            <person name="Grigoriev I.V."/>
        </authorList>
    </citation>
    <scope>NUCLEOTIDE SEQUENCE [LARGE SCALE GENOMIC DNA]</scope>
    <source>
        <strain evidence="13">RCC299 / NOUM17</strain>
    </source>
</reference>
<evidence type="ECO:0000256" key="9">
    <source>
        <dbReference type="PIRNR" id="PIRNR027109"/>
    </source>
</evidence>
<dbReference type="GO" id="GO:0015031">
    <property type="term" value="P:protein transport"/>
    <property type="evidence" value="ECO:0007669"/>
    <property type="project" value="UniProtKB-KW"/>
</dbReference>
<gene>
    <name evidence="12" type="ORF">MICPUN_59811</name>
</gene>
<dbReference type="PANTHER" id="PTHR21094">
    <property type="entry name" value="GOS-28 SNARE- RELATED"/>
    <property type="match status" value="1"/>
</dbReference>
<feature type="transmembrane region" description="Helical" evidence="11">
    <location>
        <begin position="209"/>
        <end position="228"/>
    </location>
</feature>
<keyword evidence="4 11" id="KW-0812">Transmembrane</keyword>
<protein>
    <recommendedName>
        <fullName evidence="9">Golgi SNAP receptor complex member 1</fullName>
    </recommendedName>
</protein>
<evidence type="ECO:0000256" key="4">
    <source>
        <dbReference type="ARBA" id="ARBA00022692"/>
    </source>
</evidence>
<dbReference type="GO" id="GO:0031201">
    <property type="term" value="C:SNARE complex"/>
    <property type="evidence" value="ECO:0007669"/>
    <property type="project" value="TreeGrafter"/>
</dbReference>
<dbReference type="FunCoup" id="C1E9R3">
    <property type="interactions" value="1966"/>
</dbReference>
<name>C1E9R3_MICCC</name>
<evidence type="ECO:0000256" key="11">
    <source>
        <dbReference type="SAM" id="Phobius"/>
    </source>
</evidence>
<keyword evidence="6 11" id="KW-1133">Transmembrane helix</keyword>
<dbReference type="AlphaFoldDB" id="C1E9R3"/>
<proteinExistence type="inferred from homology"/>
<dbReference type="GO" id="GO:0005801">
    <property type="term" value="C:cis-Golgi network"/>
    <property type="evidence" value="ECO:0007669"/>
    <property type="project" value="InterPro"/>
</dbReference>
<evidence type="ECO:0000256" key="8">
    <source>
        <dbReference type="ARBA" id="ARBA00023136"/>
    </source>
</evidence>
<dbReference type="GO" id="GO:0000139">
    <property type="term" value="C:Golgi membrane"/>
    <property type="evidence" value="ECO:0007669"/>
    <property type="project" value="UniProtKB-SubCell"/>
</dbReference>
<dbReference type="InParanoid" id="C1E9R3"/>
<organism evidence="12 13">
    <name type="scientific">Micromonas commoda (strain RCC299 / NOUM17 / CCMP2709)</name>
    <name type="common">Picoplanktonic green alga</name>
    <dbReference type="NCBI Taxonomy" id="296587"/>
    <lineage>
        <taxon>Eukaryota</taxon>
        <taxon>Viridiplantae</taxon>
        <taxon>Chlorophyta</taxon>
        <taxon>Mamiellophyceae</taxon>
        <taxon>Mamiellales</taxon>
        <taxon>Mamiellaceae</taxon>
        <taxon>Micromonas</taxon>
    </lineage>
</organism>
<evidence type="ECO:0000313" key="12">
    <source>
        <dbReference type="EMBL" id="ACO65080.1"/>
    </source>
</evidence>
<evidence type="ECO:0000256" key="5">
    <source>
        <dbReference type="ARBA" id="ARBA00022927"/>
    </source>
</evidence>
<dbReference type="eggNOG" id="KOG3208">
    <property type="taxonomic scope" value="Eukaryota"/>
</dbReference>
<evidence type="ECO:0000256" key="3">
    <source>
        <dbReference type="ARBA" id="ARBA00022448"/>
    </source>
</evidence>
<dbReference type="PIRSF" id="PIRSF027109">
    <property type="entry name" value="Golgi_SNARE"/>
    <property type="match status" value="1"/>
</dbReference>
<comment type="function">
    <text evidence="9">Involved in transport from the ER to the Golgi apparatus as well as in intra-Golgi transport. It belongs to a super-family of proteins called t-SNAREs or soluble NSF (N-ethylmaleimide-sensitive factor) attachment protein receptor.</text>
</comment>
<dbReference type="InterPro" id="IPR023601">
    <property type="entry name" value="Golgi_SNAP_su1"/>
</dbReference>
<feature type="region of interest" description="Disordered" evidence="10">
    <location>
        <begin position="105"/>
        <end position="140"/>
    </location>
</feature>
<dbReference type="Pfam" id="PF12352">
    <property type="entry name" value="V-SNARE_C"/>
    <property type="match status" value="1"/>
</dbReference>
<keyword evidence="7 9" id="KW-0333">Golgi apparatus</keyword>
<keyword evidence="9" id="KW-0931">ER-Golgi transport</keyword>
<dbReference type="OMA" id="QAYAVND"/>
<keyword evidence="5 9" id="KW-0653">Protein transport</keyword>
<evidence type="ECO:0000256" key="6">
    <source>
        <dbReference type="ARBA" id="ARBA00022989"/>
    </source>
</evidence>
<comment type="subcellular location">
    <subcellularLocation>
        <location evidence="1">Golgi apparatus membrane</location>
        <topology evidence="1">Single-pass type IV membrane protein</topology>
    </subcellularLocation>
</comment>
<evidence type="ECO:0000256" key="1">
    <source>
        <dbReference type="ARBA" id="ARBA00004409"/>
    </source>
</evidence>
<dbReference type="GeneID" id="8245112"/>
<comment type="similarity">
    <text evidence="2 9">Belongs to the GOSR1 family.</text>
</comment>